<dbReference type="PANTHER" id="PTHR38781:SF1">
    <property type="entry name" value="ANTITOXIN DINJ-RELATED"/>
    <property type="match status" value="1"/>
</dbReference>
<proteinExistence type="inferred from homology"/>
<dbReference type="RefSeq" id="WP_139450737.1">
    <property type="nucleotide sequence ID" value="NZ_VDMB01000031.1"/>
</dbReference>
<sequence length="85" mass="9305">MASVQVKVDDQLRARAQAVAADMGLDLASAIRMFLAQMVRVNGLPFQPYADPDPFYNVKNQSHLADVAADLKQGKNCSARDLIKD</sequence>
<evidence type="ECO:0000313" key="4">
    <source>
        <dbReference type="Proteomes" id="UP000321899"/>
    </source>
</evidence>
<dbReference type="GO" id="GO:0006355">
    <property type="term" value="P:regulation of DNA-templated transcription"/>
    <property type="evidence" value="ECO:0007669"/>
    <property type="project" value="InterPro"/>
</dbReference>
<keyword evidence="4" id="KW-1185">Reference proteome</keyword>
<dbReference type="GO" id="GO:0006351">
    <property type="term" value="P:DNA-templated transcription"/>
    <property type="evidence" value="ECO:0007669"/>
    <property type="project" value="TreeGrafter"/>
</dbReference>
<dbReference type="InterPro" id="IPR007337">
    <property type="entry name" value="RelB/DinJ"/>
</dbReference>
<protein>
    <submittedName>
        <fullName evidence="3">Type II toxin-antitoxin system RelB/DinJ family antitoxin</fullName>
    </submittedName>
</protein>
<dbReference type="PANTHER" id="PTHR38781">
    <property type="entry name" value="ANTITOXIN DINJ-RELATED"/>
    <property type="match status" value="1"/>
</dbReference>
<dbReference type="Gene3D" id="1.10.1220.10">
    <property type="entry name" value="Met repressor-like"/>
    <property type="match status" value="1"/>
</dbReference>
<dbReference type="OrthoDB" id="1666683at2"/>
<dbReference type="Pfam" id="PF04221">
    <property type="entry name" value="RelB"/>
    <property type="match status" value="1"/>
</dbReference>
<dbReference type="InterPro" id="IPR013321">
    <property type="entry name" value="Arc_rbn_hlx_hlx"/>
</dbReference>
<dbReference type="AlphaFoldDB" id="A0A5S5MCG5"/>
<gene>
    <name evidence="3" type="ORF">FIM25_15330</name>
</gene>
<evidence type="ECO:0000256" key="2">
    <source>
        <dbReference type="ARBA" id="ARBA00022649"/>
    </source>
</evidence>
<dbReference type="Proteomes" id="UP000321899">
    <property type="component" value="Unassembled WGS sequence"/>
</dbReference>
<evidence type="ECO:0000256" key="1">
    <source>
        <dbReference type="ARBA" id="ARBA00010562"/>
    </source>
</evidence>
<reference evidence="3 4" key="1">
    <citation type="submission" date="2019-06" db="EMBL/GenBank/DDBJ databases">
        <title>Desulfobotulus mexicanus sp. nov., a novel sulfate-reducing bacterium isolated from the sediment of an alkaline crater lake in Mexico.</title>
        <authorList>
            <person name="Hirschler-Rea A."/>
        </authorList>
    </citation>
    <scope>NUCLEOTIDE SEQUENCE [LARGE SCALE GENOMIC DNA]</scope>
    <source>
        <strain evidence="3 4">PAR22N</strain>
    </source>
</reference>
<comment type="caution">
    <text evidence="3">The sequence shown here is derived from an EMBL/GenBank/DDBJ whole genome shotgun (WGS) entry which is preliminary data.</text>
</comment>
<keyword evidence="2" id="KW-1277">Toxin-antitoxin system</keyword>
<name>A0A5S5MCG5_9BACT</name>
<organism evidence="3 4">
    <name type="scientific">Desulfobotulus mexicanus</name>
    <dbReference type="NCBI Taxonomy" id="2586642"/>
    <lineage>
        <taxon>Bacteria</taxon>
        <taxon>Pseudomonadati</taxon>
        <taxon>Thermodesulfobacteriota</taxon>
        <taxon>Desulfobacteria</taxon>
        <taxon>Desulfobacterales</taxon>
        <taxon>Desulfobacteraceae</taxon>
        <taxon>Desulfobotulus</taxon>
    </lineage>
</organism>
<comment type="similarity">
    <text evidence="1">Belongs to the RelB/DinJ antitoxin family.</text>
</comment>
<evidence type="ECO:0000313" key="3">
    <source>
        <dbReference type="EMBL" id="TYT73418.1"/>
    </source>
</evidence>
<dbReference type="EMBL" id="VDMB01000031">
    <property type="protein sequence ID" value="TYT73418.1"/>
    <property type="molecule type" value="Genomic_DNA"/>
</dbReference>
<accession>A0A5S5MCG5</accession>
<dbReference type="NCBIfam" id="TIGR02384">
    <property type="entry name" value="RelB_DinJ"/>
    <property type="match status" value="1"/>
</dbReference>